<dbReference type="SMART" id="SM00220">
    <property type="entry name" value="S_TKc"/>
    <property type="match status" value="1"/>
</dbReference>
<keyword evidence="3" id="KW-0808">Transferase</keyword>
<dbReference type="EMBL" id="AP019860">
    <property type="protein sequence ID" value="BBM87878.1"/>
    <property type="molecule type" value="Genomic_DNA"/>
</dbReference>
<evidence type="ECO:0000259" key="10">
    <source>
        <dbReference type="PROSITE" id="PS50041"/>
    </source>
</evidence>
<dbReference type="CDD" id="cd14014">
    <property type="entry name" value="STKc_PknB_like"/>
    <property type="match status" value="1"/>
</dbReference>
<dbReference type="Gene3D" id="1.10.510.10">
    <property type="entry name" value="Transferase(Phosphotransferase) domain 1"/>
    <property type="match status" value="1"/>
</dbReference>
<dbReference type="EC" id="2.7.11.1" evidence="1"/>
<dbReference type="SMART" id="SM00034">
    <property type="entry name" value="CLECT"/>
    <property type="match status" value="1"/>
</dbReference>
<keyword evidence="8" id="KW-0812">Transmembrane</keyword>
<evidence type="ECO:0000256" key="8">
    <source>
        <dbReference type="SAM" id="Phobius"/>
    </source>
</evidence>
<reference evidence="11 12" key="1">
    <citation type="submission" date="2019-08" db="EMBL/GenBank/DDBJ databases">
        <title>Complete genome sequence of Candidatus Uab amorphum.</title>
        <authorList>
            <person name="Shiratori T."/>
            <person name="Suzuki S."/>
            <person name="Kakizawa Y."/>
            <person name="Ishida K."/>
        </authorList>
    </citation>
    <scope>NUCLEOTIDE SEQUENCE [LARGE SCALE GENOMIC DNA]</scope>
    <source>
        <strain evidence="11 12">SRT547</strain>
    </source>
</reference>
<evidence type="ECO:0000256" key="2">
    <source>
        <dbReference type="ARBA" id="ARBA00022527"/>
    </source>
</evidence>
<feature type="domain" description="Protein kinase" evidence="9">
    <location>
        <begin position="87"/>
        <end position="349"/>
    </location>
</feature>
<protein>
    <recommendedName>
        <fullName evidence="1">non-specific serine/threonine protein kinase</fullName>
        <ecNumber evidence="1">2.7.11.1</ecNumber>
    </recommendedName>
</protein>
<sequence>MSVDEWLIQQIISCNLLSAEQLAAIKEIKNTTGDTYEKILVDKAFMLPQQLQQMKSQYQKAITQRREATATSKTMASSVSSPEATKYRTIKKLGEGNFGEVFLIYDNYWKRNLALKVLKSNLNDEVSIKRFQREARSIAKLHYPGVVKVYDMGEQNGKYYYTMDYIDGLPLDEYIKKEGRISSKRAARIIRDVAKVVEHAHSQDVIHRDIKPENIMIGNDGKTYVTDFGLAKGLYNDSKISEAGNILGTPSYMSPEQAQGKKNQLDKRTDIYGIGATLYELITGRPPFVGKNTPVVLYNIVHKYPRSPRSIHSSIPEVVERICLKCLEKDKNKRYQSMSDFIKDIQTFLEAKTMRIAKAAVTKKKKYNSNVIAAICGVIVVVTSAIIYTVGSTPQTKRVTSKTRTAKKTKQTVQNTKQTAKATANNKKNVAKKTLRETMWEDYANVDQNIALQMVILKSIMRRFPEDYDKIQKALQQVEYDAFVRTKLVDGTFFEGTYYGAFHVKMSWLQANETCKKMQGQLAVIDNEKSQEFLKSFIQHSQKNICQCFARCWIGLRRENNVWRWVNNKPLEYANWMEGEPNNRKGFEYYVEVINGEKWNDNIDQQPFNFICAWSVKK</sequence>
<dbReference type="AlphaFoldDB" id="A0A5S9F6N1"/>
<dbReference type="PANTHER" id="PTHR43289:SF6">
    <property type="entry name" value="SERINE_THREONINE-PROTEIN KINASE NEKL-3"/>
    <property type="match status" value="1"/>
</dbReference>
<keyword evidence="4 7" id="KW-0547">Nucleotide-binding</keyword>
<dbReference type="PROSITE" id="PS50011">
    <property type="entry name" value="PROTEIN_KINASE_DOM"/>
    <property type="match status" value="1"/>
</dbReference>
<evidence type="ECO:0000256" key="4">
    <source>
        <dbReference type="ARBA" id="ARBA00022741"/>
    </source>
</evidence>
<dbReference type="Gene3D" id="3.30.200.20">
    <property type="entry name" value="Phosphorylase Kinase, domain 1"/>
    <property type="match status" value="1"/>
</dbReference>
<dbReference type="InterPro" id="IPR016186">
    <property type="entry name" value="C-type_lectin-like/link_sf"/>
</dbReference>
<dbReference type="Pfam" id="PF00069">
    <property type="entry name" value="Pkinase"/>
    <property type="match status" value="1"/>
</dbReference>
<organism evidence="11 12">
    <name type="scientific">Uabimicrobium amorphum</name>
    <dbReference type="NCBI Taxonomy" id="2596890"/>
    <lineage>
        <taxon>Bacteria</taxon>
        <taxon>Pseudomonadati</taxon>
        <taxon>Planctomycetota</taxon>
        <taxon>Candidatus Uabimicrobiia</taxon>
        <taxon>Candidatus Uabimicrobiales</taxon>
        <taxon>Candidatus Uabimicrobiaceae</taxon>
        <taxon>Candidatus Uabimicrobium</taxon>
    </lineage>
</organism>
<dbReference type="InterPro" id="IPR001304">
    <property type="entry name" value="C-type_lectin-like"/>
</dbReference>
<keyword evidence="12" id="KW-1185">Reference proteome</keyword>
<dbReference type="PROSITE" id="PS50041">
    <property type="entry name" value="C_TYPE_LECTIN_2"/>
    <property type="match status" value="1"/>
</dbReference>
<evidence type="ECO:0000259" key="9">
    <source>
        <dbReference type="PROSITE" id="PS50011"/>
    </source>
</evidence>
<evidence type="ECO:0000256" key="5">
    <source>
        <dbReference type="ARBA" id="ARBA00022777"/>
    </source>
</evidence>
<dbReference type="InterPro" id="IPR008271">
    <property type="entry name" value="Ser/Thr_kinase_AS"/>
</dbReference>
<dbReference type="PROSITE" id="PS00107">
    <property type="entry name" value="PROTEIN_KINASE_ATP"/>
    <property type="match status" value="1"/>
</dbReference>
<evidence type="ECO:0000256" key="6">
    <source>
        <dbReference type="ARBA" id="ARBA00022840"/>
    </source>
</evidence>
<dbReference type="GO" id="GO:0004674">
    <property type="term" value="F:protein serine/threonine kinase activity"/>
    <property type="evidence" value="ECO:0007669"/>
    <property type="project" value="UniProtKB-KW"/>
</dbReference>
<dbReference type="FunFam" id="1.10.510.10:FF:000021">
    <property type="entry name" value="Serine/threonine protein kinase"/>
    <property type="match status" value="1"/>
</dbReference>
<dbReference type="OrthoDB" id="9788659at2"/>
<evidence type="ECO:0000256" key="1">
    <source>
        <dbReference type="ARBA" id="ARBA00012513"/>
    </source>
</evidence>
<keyword evidence="2" id="KW-0723">Serine/threonine-protein kinase</keyword>
<dbReference type="KEGG" id="uam:UABAM_06293"/>
<dbReference type="InterPro" id="IPR017441">
    <property type="entry name" value="Protein_kinase_ATP_BS"/>
</dbReference>
<dbReference type="InterPro" id="IPR000719">
    <property type="entry name" value="Prot_kinase_dom"/>
</dbReference>
<dbReference type="GO" id="GO:0005524">
    <property type="term" value="F:ATP binding"/>
    <property type="evidence" value="ECO:0007669"/>
    <property type="project" value="UniProtKB-UniRule"/>
</dbReference>
<dbReference type="InterPro" id="IPR011009">
    <property type="entry name" value="Kinase-like_dom_sf"/>
</dbReference>
<keyword evidence="8" id="KW-1133">Transmembrane helix</keyword>
<gene>
    <name evidence="11" type="ORF">UABAM_06293</name>
</gene>
<evidence type="ECO:0000313" key="12">
    <source>
        <dbReference type="Proteomes" id="UP000326354"/>
    </source>
</evidence>
<feature type="domain" description="C-type lectin" evidence="10">
    <location>
        <begin position="494"/>
        <end position="613"/>
    </location>
</feature>
<name>A0A5S9F6N1_UABAM</name>
<feature type="transmembrane region" description="Helical" evidence="8">
    <location>
        <begin position="371"/>
        <end position="391"/>
    </location>
</feature>
<dbReference type="PANTHER" id="PTHR43289">
    <property type="entry name" value="MITOGEN-ACTIVATED PROTEIN KINASE KINASE KINASE 20-RELATED"/>
    <property type="match status" value="1"/>
</dbReference>
<accession>A0A5S9F6N1</accession>
<dbReference type="InterPro" id="IPR016187">
    <property type="entry name" value="CTDL_fold"/>
</dbReference>
<keyword evidence="5 11" id="KW-0418">Kinase</keyword>
<dbReference type="SUPFAM" id="SSF56112">
    <property type="entry name" value="Protein kinase-like (PK-like)"/>
    <property type="match status" value="1"/>
</dbReference>
<proteinExistence type="predicted"/>
<dbReference type="SUPFAM" id="SSF56436">
    <property type="entry name" value="C-type lectin-like"/>
    <property type="match status" value="1"/>
</dbReference>
<keyword evidence="8" id="KW-0472">Membrane</keyword>
<dbReference type="Pfam" id="PF00059">
    <property type="entry name" value="Lectin_C"/>
    <property type="match status" value="1"/>
</dbReference>
<dbReference type="Gene3D" id="3.10.100.10">
    <property type="entry name" value="Mannose-Binding Protein A, subunit A"/>
    <property type="match status" value="1"/>
</dbReference>
<dbReference type="PROSITE" id="PS00108">
    <property type="entry name" value="PROTEIN_KINASE_ST"/>
    <property type="match status" value="1"/>
</dbReference>
<keyword evidence="6 7" id="KW-0067">ATP-binding</keyword>
<evidence type="ECO:0000256" key="7">
    <source>
        <dbReference type="PROSITE-ProRule" id="PRU10141"/>
    </source>
</evidence>
<evidence type="ECO:0000256" key="3">
    <source>
        <dbReference type="ARBA" id="ARBA00022679"/>
    </source>
</evidence>
<evidence type="ECO:0000313" key="11">
    <source>
        <dbReference type="EMBL" id="BBM87878.1"/>
    </source>
</evidence>
<feature type="binding site" evidence="7">
    <location>
        <position position="116"/>
    </location>
    <ligand>
        <name>ATP</name>
        <dbReference type="ChEBI" id="CHEBI:30616"/>
    </ligand>
</feature>
<dbReference type="Proteomes" id="UP000326354">
    <property type="component" value="Chromosome"/>
</dbReference>